<dbReference type="OrthoDB" id="9784724at2"/>
<dbReference type="InterPro" id="IPR011010">
    <property type="entry name" value="DNA_brk_join_enz"/>
</dbReference>
<organism evidence="9 10">
    <name type="scientific">Sphingomonas gellani</name>
    <dbReference type="NCBI Taxonomy" id="1166340"/>
    <lineage>
        <taxon>Bacteria</taxon>
        <taxon>Pseudomonadati</taxon>
        <taxon>Pseudomonadota</taxon>
        <taxon>Alphaproteobacteria</taxon>
        <taxon>Sphingomonadales</taxon>
        <taxon>Sphingomonadaceae</taxon>
        <taxon>Sphingomonas</taxon>
    </lineage>
</organism>
<keyword evidence="2" id="KW-0229">DNA integration</keyword>
<evidence type="ECO:0000259" key="7">
    <source>
        <dbReference type="PROSITE" id="PS51898"/>
    </source>
</evidence>
<dbReference type="SUPFAM" id="SSF56349">
    <property type="entry name" value="DNA breaking-rejoining enzymes"/>
    <property type="match status" value="1"/>
</dbReference>
<evidence type="ECO:0000256" key="4">
    <source>
        <dbReference type="ARBA" id="ARBA00023172"/>
    </source>
</evidence>
<keyword evidence="10" id="KW-1185">Reference proteome</keyword>
<dbReference type="InterPro" id="IPR044068">
    <property type="entry name" value="CB"/>
</dbReference>
<dbReference type="PROSITE" id="PS51898">
    <property type="entry name" value="TYR_RECOMBINASE"/>
    <property type="match status" value="1"/>
</dbReference>
<dbReference type="InterPro" id="IPR002104">
    <property type="entry name" value="Integrase_catalytic"/>
</dbReference>
<dbReference type="InterPro" id="IPR010998">
    <property type="entry name" value="Integrase_recombinase_N"/>
</dbReference>
<evidence type="ECO:0000256" key="2">
    <source>
        <dbReference type="ARBA" id="ARBA00022908"/>
    </source>
</evidence>
<dbReference type="PROSITE" id="PS51900">
    <property type="entry name" value="CB"/>
    <property type="match status" value="1"/>
</dbReference>
<dbReference type="EMBL" id="FOCF01000004">
    <property type="protein sequence ID" value="SEN06187.1"/>
    <property type="molecule type" value="Genomic_DNA"/>
</dbReference>
<keyword evidence="3 5" id="KW-0238">DNA-binding</keyword>
<dbReference type="STRING" id="1166340.SAMN05192583_1914"/>
<feature type="domain" description="Tyr recombinase" evidence="7">
    <location>
        <begin position="289"/>
        <end position="501"/>
    </location>
</feature>
<feature type="region of interest" description="Disordered" evidence="6">
    <location>
        <begin position="65"/>
        <end position="100"/>
    </location>
</feature>
<proteinExistence type="inferred from homology"/>
<evidence type="ECO:0000256" key="5">
    <source>
        <dbReference type="PROSITE-ProRule" id="PRU01248"/>
    </source>
</evidence>
<dbReference type="GO" id="GO:0015074">
    <property type="term" value="P:DNA integration"/>
    <property type="evidence" value="ECO:0007669"/>
    <property type="project" value="UniProtKB-KW"/>
</dbReference>
<dbReference type="Gene3D" id="1.10.150.130">
    <property type="match status" value="1"/>
</dbReference>
<dbReference type="AlphaFoldDB" id="A0A1H8DI26"/>
<feature type="compositionally biased region" description="Basic and acidic residues" evidence="6">
    <location>
        <begin position="86"/>
        <end position="95"/>
    </location>
</feature>
<protein>
    <submittedName>
        <fullName evidence="9">Site-specific recombinase XerD</fullName>
    </submittedName>
</protein>
<dbReference type="PANTHER" id="PTHR30349">
    <property type="entry name" value="PHAGE INTEGRASE-RELATED"/>
    <property type="match status" value="1"/>
</dbReference>
<evidence type="ECO:0000313" key="9">
    <source>
        <dbReference type="EMBL" id="SEN06187.1"/>
    </source>
</evidence>
<evidence type="ECO:0000256" key="6">
    <source>
        <dbReference type="SAM" id="MobiDB-lite"/>
    </source>
</evidence>
<keyword evidence="4" id="KW-0233">DNA recombination</keyword>
<dbReference type="RefSeq" id="WP_139198060.1">
    <property type="nucleotide sequence ID" value="NZ_FOCF01000004.1"/>
</dbReference>
<dbReference type="GO" id="GO:0003677">
    <property type="term" value="F:DNA binding"/>
    <property type="evidence" value="ECO:0007669"/>
    <property type="project" value="UniProtKB-UniRule"/>
</dbReference>
<dbReference type="Pfam" id="PF20172">
    <property type="entry name" value="DUF6538"/>
    <property type="match status" value="1"/>
</dbReference>
<evidence type="ECO:0000256" key="1">
    <source>
        <dbReference type="ARBA" id="ARBA00008857"/>
    </source>
</evidence>
<dbReference type="InterPro" id="IPR046668">
    <property type="entry name" value="DUF6538"/>
</dbReference>
<dbReference type="GO" id="GO:0006310">
    <property type="term" value="P:DNA recombination"/>
    <property type="evidence" value="ECO:0007669"/>
    <property type="project" value="UniProtKB-KW"/>
</dbReference>
<feature type="domain" description="Core-binding (CB)" evidence="8">
    <location>
        <begin position="187"/>
        <end position="266"/>
    </location>
</feature>
<dbReference type="CDD" id="cd01184">
    <property type="entry name" value="INT_C_like_1"/>
    <property type="match status" value="1"/>
</dbReference>
<dbReference type="Gene3D" id="1.10.443.10">
    <property type="entry name" value="Intergrase catalytic core"/>
    <property type="match status" value="1"/>
</dbReference>
<dbReference type="PANTHER" id="PTHR30349:SF41">
    <property type="entry name" value="INTEGRASE_RECOMBINASE PROTEIN MJ0367-RELATED"/>
    <property type="match status" value="1"/>
</dbReference>
<reference evidence="10" key="1">
    <citation type="submission" date="2016-10" db="EMBL/GenBank/DDBJ databases">
        <authorList>
            <person name="Varghese N."/>
            <person name="Submissions S."/>
        </authorList>
    </citation>
    <scope>NUCLEOTIDE SEQUENCE [LARGE SCALE GENOMIC DNA]</scope>
    <source>
        <strain evidence="10">S6-262</strain>
    </source>
</reference>
<dbReference type="InterPro" id="IPR050090">
    <property type="entry name" value="Tyrosine_recombinase_XerCD"/>
</dbReference>
<accession>A0A1H8DI26</accession>
<sequence>MCSYLHRAPNGVYYFRMGIPADLRPFMAGKREIKRSLGLKDRDAAKAVIPDMTKAAHALLRQAERDRDTAAKPVAKPAPPKSAAALDRERSRWEAEQEQSDNLADALFASDMEIERLSPIMDAVAAGIEPDAPVSDIVRAGKLAVEHERETAGALIASLHARYGQNGASANQNQAVECRPATDSGLYLDGKVLDRWATERGVVQKGKDTHRAVAEWFYARTERKPVERITRQDVLAFKDKLLAEGQSVANTNMKLSRLRTLLGWAYQNDLAPANVAEGISVKVADSGKGKRLPFALDELQAIFASPVYANGERPKGGKGEAAYWLPLLGLFTGARLEEMGQLRVTDVQRREYPDQDGKMLAGWFLHITEATDDRGQANRIKNAASERLVPLHPELERLGFIVYVQELKDQQGRVFPDLVPNIYGRLTAKWGEWFSPYMRTVCGIADKRKVFHSFRHTFKDYSRRARMPEGIQRQIMGHAGKDVADDYGSGYDLHSLAEAMASYRVSGLDMTKSSRLNAAST</sequence>
<name>A0A1H8DI26_9SPHN</name>
<dbReference type="Proteomes" id="UP000199206">
    <property type="component" value="Unassembled WGS sequence"/>
</dbReference>
<feature type="compositionally biased region" description="Low complexity" evidence="6">
    <location>
        <begin position="71"/>
        <end position="85"/>
    </location>
</feature>
<comment type="similarity">
    <text evidence="1">Belongs to the 'phage' integrase family.</text>
</comment>
<gene>
    <name evidence="9" type="ORF">SAMN05192583_1914</name>
</gene>
<evidence type="ECO:0000256" key="3">
    <source>
        <dbReference type="ARBA" id="ARBA00023125"/>
    </source>
</evidence>
<evidence type="ECO:0000259" key="8">
    <source>
        <dbReference type="PROSITE" id="PS51900"/>
    </source>
</evidence>
<dbReference type="InterPro" id="IPR013762">
    <property type="entry name" value="Integrase-like_cat_sf"/>
</dbReference>
<evidence type="ECO:0000313" key="10">
    <source>
        <dbReference type="Proteomes" id="UP000199206"/>
    </source>
</evidence>